<keyword evidence="11" id="KW-1185">Reference proteome</keyword>
<dbReference type="Gramene" id="OE9A032748T1">
    <property type="protein sequence ID" value="OE9A032748C1"/>
    <property type="gene ID" value="OE9A032748"/>
</dbReference>
<dbReference type="InterPro" id="IPR012392">
    <property type="entry name" value="3-ktacl-CoA_syn"/>
</dbReference>
<keyword evidence="7" id="KW-1133">Transmembrane helix</keyword>
<dbReference type="EC" id="2.3.1.-" evidence="6"/>
<evidence type="ECO:0000256" key="3">
    <source>
        <dbReference type="ARBA" id="ARBA00022679"/>
    </source>
</evidence>
<dbReference type="CDD" id="cd00831">
    <property type="entry name" value="CHS_like"/>
    <property type="match status" value="1"/>
</dbReference>
<dbReference type="PIRSF" id="PIRSF036417">
    <property type="entry name" value="3-ktacl-CoA_syn"/>
    <property type="match status" value="1"/>
</dbReference>
<dbReference type="Pfam" id="PF08392">
    <property type="entry name" value="FAE1_CUT1_RppA"/>
    <property type="match status" value="1"/>
</dbReference>
<dbReference type="InterPro" id="IPR016039">
    <property type="entry name" value="Thiolase-like"/>
</dbReference>
<dbReference type="EMBL" id="CACTIH010007350">
    <property type="protein sequence ID" value="CAA3010752.1"/>
    <property type="molecule type" value="Genomic_DNA"/>
</dbReference>
<dbReference type="Proteomes" id="UP000594638">
    <property type="component" value="Unassembled WGS sequence"/>
</dbReference>
<comment type="catalytic activity">
    <reaction evidence="5">
        <text>a very-long-chain acyl-CoA + malonyl-CoA + H(+) = a very-long-chain 3-oxoacyl-CoA + CO2 + CoA</text>
        <dbReference type="Rhea" id="RHEA:32727"/>
        <dbReference type="ChEBI" id="CHEBI:15378"/>
        <dbReference type="ChEBI" id="CHEBI:16526"/>
        <dbReference type="ChEBI" id="CHEBI:57287"/>
        <dbReference type="ChEBI" id="CHEBI:57384"/>
        <dbReference type="ChEBI" id="CHEBI:90725"/>
        <dbReference type="ChEBI" id="CHEBI:90736"/>
        <dbReference type="EC" id="2.3.1.199"/>
    </reaction>
</comment>
<accession>A0A8S0U0L2</accession>
<evidence type="ECO:0000313" key="10">
    <source>
        <dbReference type="EMBL" id="CAA3010752.1"/>
    </source>
</evidence>
<keyword evidence="7" id="KW-0472">Membrane</keyword>
<reference evidence="10 11" key="1">
    <citation type="submission" date="2019-12" db="EMBL/GenBank/DDBJ databases">
        <authorList>
            <person name="Alioto T."/>
            <person name="Alioto T."/>
            <person name="Gomez Garrido J."/>
        </authorList>
    </citation>
    <scope>NUCLEOTIDE SEQUENCE [LARGE SCALE GENOMIC DNA]</scope>
</reference>
<comment type="pathway">
    <text evidence="1 6">Lipid metabolism; fatty acid biosynthesis.</text>
</comment>
<gene>
    <name evidence="10" type="ORF">OLEA9_A032748</name>
</gene>
<dbReference type="OrthoDB" id="329835at2759"/>
<dbReference type="SUPFAM" id="SSF53901">
    <property type="entry name" value="Thiolase-like"/>
    <property type="match status" value="2"/>
</dbReference>
<dbReference type="Gene3D" id="3.40.47.10">
    <property type="match status" value="1"/>
</dbReference>
<dbReference type="GO" id="GO:0006633">
    <property type="term" value="P:fatty acid biosynthetic process"/>
    <property type="evidence" value="ECO:0007669"/>
    <property type="project" value="InterPro"/>
</dbReference>
<keyword evidence="3 6" id="KW-0808">Transferase</keyword>
<feature type="domain" description="FAE" evidence="8">
    <location>
        <begin position="69"/>
        <end position="355"/>
    </location>
</feature>
<dbReference type="InterPro" id="IPR013601">
    <property type="entry name" value="FAE1_typ3_polyketide_synth"/>
</dbReference>
<dbReference type="Pfam" id="PF08541">
    <property type="entry name" value="ACP_syn_III_C"/>
    <property type="match status" value="1"/>
</dbReference>
<evidence type="ECO:0000259" key="8">
    <source>
        <dbReference type="Pfam" id="PF08392"/>
    </source>
</evidence>
<keyword evidence="7" id="KW-0812">Transmembrane</keyword>
<dbReference type="InterPro" id="IPR013747">
    <property type="entry name" value="ACP_syn_III_C"/>
</dbReference>
<dbReference type="GO" id="GO:0009922">
    <property type="term" value="F:fatty acid elongase activity"/>
    <property type="evidence" value="ECO:0007669"/>
    <property type="project" value="UniProtKB-EC"/>
</dbReference>
<comment type="caution">
    <text evidence="10">The sequence shown here is derived from an EMBL/GenBank/DDBJ whole genome shotgun (WGS) entry which is preliminary data.</text>
</comment>
<evidence type="ECO:0000256" key="5">
    <source>
        <dbReference type="ARBA" id="ARBA00047375"/>
    </source>
</evidence>
<protein>
    <recommendedName>
        <fullName evidence="6">3-ketoacyl-CoA synthase</fullName>
        <ecNumber evidence="6">2.3.1.-</ecNumber>
    </recommendedName>
</protein>
<evidence type="ECO:0000256" key="7">
    <source>
        <dbReference type="SAM" id="Phobius"/>
    </source>
</evidence>
<evidence type="ECO:0000256" key="2">
    <source>
        <dbReference type="ARBA" id="ARBA00005531"/>
    </source>
</evidence>
<evidence type="ECO:0000313" key="11">
    <source>
        <dbReference type="Proteomes" id="UP000594638"/>
    </source>
</evidence>
<dbReference type="AlphaFoldDB" id="A0A8S0U0L2"/>
<keyword evidence="4 6" id="KW-0012">Acyltransferase</keyword>
<evidence type="ECO:0000259" key="9">
    <source>
        <dbReference type="Pfam" id="PF08541"/>
    </source>
</evidence>
<sequence>MVKTSTTIFSQKLLKEQIHSNLTEIMTFSLLALLFSAESLFIIQKWEPLYHLLNISCLLLFFIAKSYMSTTSSPVFLVDFSCLKPPNFCRVPLSTYIEHAKMLDFLDSESVDFIAKILTHSGLGEQTYFPPALHYIPPKSGHQEAIQEVHMVLFPVLENLLNKTRISPSEIDILIVNCSGFCPAPSLSSIIVNKFCMREDIKSYNISGMGCSASVLVIDMAKNILKTQKNSNAVILSTEILSTGWYPGKERPKMVLNCMFRTGAAAILVTNKKEAKRTAKYQLLWSLRTLRAFDDKAYYSAFREEDSNGLTGVTLRRELLQVAGETLRSNISILGLKVLPFTEIIWYVVSIIKKKFMNKSTEIYVPNFKSVIQHFCLPSSGKPVIREIGKGLKLAERDMEPALMTLHRFGNQSSSSVWYELAYMEAKERVKKGDGVWQLGMGTGTKCNSLVWKCIRPILWEAQKGAWADSIHMYPIANLNEKS</sequence>
<evidence type="ECO:0000256" key="6">
    <source>
        <dbReference type="PIRNR" id="PIRNR036417"/>
    </source>
</evidence>
<name>A0A8S0U0L2_OLEEU</name>
<proteinExistence type="inferred from homology"/>
<dbReference type="GO" id="GO:0016020">
    <property type="term" value="C:membrane"/>
    <property type="evidence" value="ECO:0007669"/>
    <property type="project" value="InterPro"/>
</dbReference>
<feature type="domain" description="Beta-ketoacyl-[acyl-carrier-protein] synthase III C-terminal" evidence="9">
    <location>
        <begin position="372"/>
        <end position="453"/>
    </location>
</feature>
<evidence type="ECO:0000256" key="1">
    <source>
        <dbReference type="ARBA" id="ARBA00005194"/>
    </source>
</evidence>
<feature type="transmembrane region" description="Helical" evidence="7">
    <location>
        <begin position="21"/>
        <end position="43"/>
    </location>
</feature>
<organism evidence="10 11">
    <name type="scientific">Olea europaea subsp. europaea</name>
    <dbReference type="NCBI Taxonomy" id="158383"/>
    <lineage>
        <taxon>Eukaryota</taxon>
        <taxon>Viridiplantae</taxon>
        <taxon>Streptophyta</taxon>
        <taxon>Embryophyta</taxon>
        <taxon>Tracheophyta</taxon>
        <taxon>Spermatophyta</taxon>
        <taxon>Magnoliopsida</taxon>
        <taxon>eudicotyledons</taxon>
        <taxon>Gunneridae</taxon>
        <taxon>Pentapetalae</taxon>
        <taxon>asterids</taxon>
        <taxon>lamiids</taxon>
        <taxon>Lamiales</taxon>
        <taxon>Oleaceae</taxon>
        <taxon>Oleeae</taxon>
        <taxon>Olea</taxon>
    </lineage>
</organism>
<comment type="similarity">
    <text evidence="2 6">Belongs to the thiolase-like superfamily. Chalcone/stilbene synthases family.</text>
</comment>
<dbReference type="PANTHER" id="PTHR31561">
    <property type="entry name" value="3-KETOACYL-COA SYNTHASE"/>
    <property type="match status" value="1"/>
</dbReference>
<evidence type="ECO:0000256" key="4">
    <source>
        <dbReference type="ARBA" id="ARBA00023315"/>
    </source>
</evidence>